<comment type="similarity">
    <text evidence="2">Belongs to the COA8 family.</text>
</comment>
<organism evidence="7">
    <name type="scientific">Rhodnius prolixus</name>
    <name type="common">Triatomid bug</name>
    <dbReference type="NCBI Taxonomy" id="13249"/>
    <lineage>
        <taxon>Eukaryota</taxon>
        <taxon>Metazoa</taxon>
        <taxon>Ecdysozoa</taxon>
        <taxon>Arthropoda</taxon>
        <taxon>Hexapoda</taxon>
        <taxon>Insecta</taxon>
        <taxon>Pterygota</taxon>
        <taxon>Neoptera</taxon>
        <taxon>Paraneoptera</taxon>
        <taxon>Hemiptera</taxon>
        <taxon>Heteroptera</taxon>
        <taxon>Panheteroptera</taxon>
        <taxon>Cimicomorpha</taxon>
        <taxon>Reduviidae</taxon>
        <taxon>Triatominae</taxon>
        <taxon>Rhodnius</taxon>
    </lineage>
</organism>
<dbReference type="PANTHER" id="PTHR31107">
    <property type="entry name" value="APOPTOGENIC PROTEIN 1, MITOCHONDRIAL"/>
    <property type="match status" value="1"/>
</dbReference>
<keyword evidence="6" id="KW-0472">Membrane</keyword>
<evidence type="ECO:0000256" key="6">
    <source>
        <dbReference type="ARBA" id="ARBA00023136"/>
    </source>
</evidence>
<keyword evidence="4" id="KW-0809">Transit peptide</keyword>
<evidence type="ECO:0000256" key="1">
    <source>
        <dbReference type="ARBA" id="ARBA00004443"/>
    </source>
</evidence>
<keyword evidence="3" id="KW-0999">Mitochondrion inner membrane</keyword>
<comment type="subcellular location">
    <subcellularLocation>
        <location evidence="1">Mitochondrion inner membrane</location>
        <topology evidence="1">Peripheral membrane protein</topology>
        <orientation evidence="1">Matrix side</orientation>
    </subcellularLocation>
</comment>
<dbReference type="InterPro" id="IPR018796">
    <property type="entry name" value="COA8"/>
</dbReference>
<evidence type="ECO:0000256" key="2">
    <source>
        <dbReference type="ARBA" id="ARBA00005453"/>
    </source>
</evidence>
<accession>A0A4P6D9G5</accession>
<dbReference type="Pfam" id="PF10231">
    <property type="entry name" value="COA8"/>
    <property type="match status" value="1"/>
</dbReference>
<protein>
    <submittedName>
        <fullName evidence="7">Putative apoptogenic protein 1 mitochondrial rhodnius neglectus</fullName>
    </submittedName>
</protein>
<dbReference type="PANTHER" id="PTHR31107:SF2">
    <property type="entry name" value="CYTOCHROME C OXIDASE ASSEMBLY FACTOR 8"/>
    <property type="match status" value="1"/>
</dbReference>
<evidence type="ECO:0000256" key="4">
    <source>
        <dbReference type="ARBA" id="ARBA00022946"/>
    </source>
</evidence>
<keyword evidence="5" id="KW-0496">Mitochondrion</keyword>
<dbReference type="RefSeq" id="XP_073970114.1">
    <property type="nucleotide sequence ID" value="XM_074114013.1"/>
</dbReference>
<dbReference type="GO" id="GO:0005743">
    <property type="term" value="C:mitochondrial inner membrane"/>
    <property type="evidence" value="ECO:0007669"/>
    <property type="project" value="UniProtKB-SubCell"/>
</dbReference>
<dbReference type="GO" id="GO:0097193">
    <property type="term" value="P:intrinsic apoptotic signaling pathway"/>
    <property type="evidence" value="ECO:0007669"/>
    <property type="project" value="InterPro"/>
</dbReference>
<dbReference type="AlphaFoldDB" id="A0A4P6D9G5"/>
<proteinExistence type="inferred from homology"/>
<dbReference type="GeneID" id="141446963"/>
<dbReference type="EMBL" id="GHKJ01000912">
    <property type="protein sequence ID" value="MOY45942.1"/>
    <property type="molecule type" value="Transcribed_RNA"/>
</dbReference>
<evidence type="ECO:0000313" key="7">
    <source>
        <dbReference type="EMBL" id="MOY45942.1"/>
    </source>
</evidence>
<sequence>MLDEGMKKLPKLQNHYFVFFGNLSLIQKINSKTKPKGYPHKKIKLPKINYCSKSQNNSGISIRGDIVGPPNPISNIRPIIFHIPRNETTIEKIFRHKREHIQKWHEEFWSNHNLKFVQERKEFEKQIKSRPGRSEKPLTADEMSVFYKKFLDKYWKTHFWYNVEWYKNNITLLILAFRVEMNRFKNKLINK</sequence>
<name>A0A4P6D9G5_RHOPR</name>
<evidence type="ECO:0000256" key="5">
    <source>
        <dbReference type="ARBA" id="ARBA00023128"/>
    </source>
</evidence>
<evidence type="ECO:0000256" key="3">
    <source>
        <dbReference type="ARBA" id="ARBA00022792"/>
    </source>
</evidence>
<reference evidence="7" key="1">
    <citation type="submission" date="2019-04" db="EMBL/GenBank/DDBJ databases">
        <title>Analysis of the testis transcriptome of the Chagas disease vector Rhodnius prolixus.</title>
        <authorList>
            <person name="Cesar J."/>
            <person name="Ribeiro J.M."/>
            <person name="Pereira M.H."/>
            <person name="Araujo R.N."/>
            <person name="Gontijo N.F."/>
            <person name="Pessoa G."/>
            <person name="Sant'Anna M.V."/>
            <person name="Sorgine M.H."/>
            <person name="Majerowicz D."/>
            <person name="Carvalho A.B."/>
            <person name="Braz G."/>
            <person name="Mesquita R."/>
            <person name="Lagerblad P.O."/>
            <person name="Koerich L.B."/>
        </authorList>
    </citation>
    <scope>NUCLEOTIDE SEQUENCE</scope>
</reference>